<dbReference type="Gene3D" id="3.40.190.10">
    <property type="entry name" value="Periplasmic binding protein-like II"/>
    <property type="match status" value="1"/>
</dbReference>
<dbReference type="CDD" id="cd14748">
    <property type="entry name" value="PBP2_UgpB"/>
    <property type="match status" value="1"/>
</dbReference>
<evidence type="ECO:0000313" key="6">
    <source>
        <dbReference type="Proteomes" id="UP000095651"/>
    </source>
</evidence>
<dbReference type="PANTHER" id="PTHR30061">
    <property type="entry name" value="MALTOSE-BINDING PERIPLASMIC PROTEIN"/>
    <property type="match status" value="1"/>
</dbReference>
<dbReference type="AlphaFoldDB" id="A0A174B2Q6"/>
<reference evidence="5 6" key="1">
    <citation type="submission" date="2015-09" db="EMBL/GenBank/DDBJ databases">
        <authorList>
            <consortium name="Pathogen Informatics"/>
        </authorList>
    </citation>
    <scope>NUCLEOTIDE SEQUENCE [LARGE SCALE GENOMIC DNA]</scope>
    <source>
        <strain evidence="5 6">2789STDY5608850</strain>
    </source>
</reference>
<evidence type="ECO:0000256" key="1">
    <source>
        <dbReference type="ARBA" id="ARBA00008520"/>
    </source>
</evidence>
<evidence type="ECO:0000313" key="5">
    <source>
        <dbReference type="EMBL" id="CUN95117.1"/>
    </source>
</evidence>
<organism evidence="5 6">
    <name type="scientific">Hungatella hathewayi</name>
    <dbReference type="NCBI Taxonomy" id="154046"/>
    <lineage>
        <taxon>Bacteria</taxon>
        <taxon>Bacillati</taxon>
        <taxon>Bacillota</taxon>
        <taxon>Clostridia</taxon>
        <taxon>Lachnospirales</taxon>
        <taxon>Lachnospiraceae</taxon>
        <taxon>Hungatella</taxon>
    </lineage>
</organism>
<comment type="similarity">
    <text evidence="1">Belongs to the bacterial solute-binding protein 1 family.</text>
</comment>
<dbReference type="SUPFAM" id="SSF53850">
    <property type="entry name" value="Periplasmic binding protein-like II"/>
    <property type="match status" value="1"/>
</dbReference>
<dbReference type="InterPro" id="IPR006059">
    <property type="entry name" value="SBP"/>
</dbReference>
<dbReference type="EMBL" id="CYZE01000003">
    <property type="protein sequence ID" value="CUN95117.1"/>
    <property type="molecule type" value="Genomic_DNA"/>
</dbReference>
<sequence length="429" mass="46086">MKKLMAAVLTATVATGLLAGCSTGNGGNGEKGSEAAGKQEVTMWGSMSGDAVEYINQMTENYNNSQEKYHVTYAVQDSMEEKLVTAIAGGDVPDIVMWDRFTTATYAAKGAFMPLDDYIAGDKVDMDQFYQPTVEEMKGNDGKQYGVPLTVDTRILFYNKDLLKEAGVNPEEISTWDALKTAAAALTKRDAGGKLEQSGFSLSDPGLFNNWILQAGGKMVDDTVTPPVTAFNSEAGLAVLNYWDELLNQEKVYELGFEDGFGGNGFKAGKVAICFNGPWALKSLDESGISYGVLEQPEGPGGVRSAIMGGFGLVIPSKAKNPDAAWDFIKWWTTQPENGVEFAKLSANLPANKNAAADDYFMNDEILSVFSRTMLYATTRMPVPGYSDVEGLALRPQLDLFVGGTLSAEEALATAQKQGDKILAEAASK</sequence>
<dbReference type="RefSeq" id="WP_002602557.1">
    <property type="nucleotide sequence ID" value="NZ_CABIXC010000003.1"/>
</dbReference>
<dbReference type="GO" id="GO:0055052">
    <property type="term" value="C:ATP-binding cassette (ABC) transporter complex, substrate-binding subunit-containing"/>
    <property type="evidence" value="ECO:0007669"/>
    <property type="project" value="TreeGrafter"/>
</dbReference>
<keyword evidence="3 4" id="KW-0732">Signal</keyword>
<evidence type="ECO:0000256" key="4">
    <source>
        <dbReference type="SAM" id="SignalP"/>
    </source>
</evidence>
<dbReference type="GO" id="GO:0042956">
    <property type="term" value="P:maltodextrin transmembrane transport"/>
    <property type="evidence" value="ECO:0007669"/>
    <property type="project" value="TreeGrafter"/>
</dbReference>
<name>A0A174B2Q6_9FIRM</name>
<dbReference type="PROSITE" id="PS51257">
    <property type="entry name" value="PROKAR_LIPOPROTEIN"/>
    <property type="match status" value="1"/>
</dbReference>
<feature type="signal peptide" evidence="4">
    <location>
        <begin position="1"/>
        <end position="19"/>
    </location>
</feature>
<dbReference type="GO" id="GO:0015768">
    <property type="term" value="P:maltose transport"/>
    <property type="evidence" value="ECO:0007669"/>
    <property type="project" value="TreeGrafter"/>
</dbReference>
<accession>A0A174B2Q6</accession>
<dbReference type="Proteomes" id="UP000095651">
    <property type="component" value="Unassembled WGS sequence"/>
</dbReference>
<evidence type="ECO:0000256" key="3">
    <source>
        <dbReference type="ARBA" id="ARBA00022729"/>
    </source>
</evidence>
<keyword evidence="2" id="KW-0813">Transport</keyword>
<dbReference type="Pfam" id="PF13416">
    <property type="entry name" value="SBP_bac_8"/>
    <property type="match status" value="1"/>
</dbReference>
<dbReference type="PANTHER" id="PTHR30061:SF50">
    <property type="entry name" value="MALTOSE_MALTODEXTRIN-BINDING PERIPLASMIC PROTEIN"/>
    <property type="match status" value="1"/>
</dbReference>
<dbReference type="GO" id="GO:1901982">
    <property type="term" value="F:maltose binding"/>
    <property type="evidence" value="ECO:0007669"/>
    <property type="project" value="TreeGrafter"/>
</dbReference>
<feature type="chain" id="PRO_5038618271" evidence="4">
    <location>
        <begin position="20"/>
        <end position="429"/>
    </location>
</feature>
<proteinExistence type="inferred from homology"/>
<protein>
    <submittedName>
        <fullName evidence="5">Extracellular solute-binding protein, family 1</fullName>
    </submittedName>
</protein>
<evidence type="ECO:0000256" key="2">
    <source>
        <dbReference type="ARBA" id="ARBA00022448"/>
    </source>
</evidence>
<gene>
    <name evidence="5" type="primary">malX_3</name>
    <name evidence="5" type="ORF">ERS852407_01467</name>
</gene>